<protein>
    <recommendedName>
        <fullName evidence="1">ISXO2-like transposase domain-containing protein</fullName>
    </recommendedName>
</protein>
<dbReference type="InterPro" id="IPR024445">
    <property type="entry name" value="Tnp_ISXO2-like"/>
</dbReference>
<dbReference type="AlphaFoldDB" id="A0A813M9K2"/>
<evidence type="ECO:0000313" key="2">
    <source>
        <dbReference type="EMBL" id="CAF0717003.1"/>
    </source>
</evidence>
<dbReference type="SMART" id="SM01126">
    <property type="entry name" value="DDE_Tnp_IS1595"/>
    <property type="match status" value="1"/>
</dbReference>
<evidence type="ECO:0000259" key="1">
    <source>
        <dbReference type="SMART" id="SM01126"/>
    </source>
</evidence>
<feature type="domain" description="ISXO2-like transposase" evidence="1">
    <location>
        <begin position="18"/>
        <end position="142"/>
    </location>
</feature>
<reference evidence="2" key="1">
    <citation type="submission" date="2021-02" db="EMBL/GenBank/DDBJ databases">
        <authorList>
            <person name="Nowell W R."/>
        </authorList>
    </citation>
    <scope>NUCLEOTIDE SEQUENCE</scope>
    <source>
        <strain evidence="2">Ploen Becks lab</strain>
    </source>
</reference>
<sequence>MMRNICSMEIKEWSKTAKLGGPGKVVEIDESLVTKVKYNRGSKLKKVQIWMFGIIERDKDGKLYVELVPNRTSETLLKIIVDHVKEGTMIVSDSWSSYNRLKDLKFGHMTVNHKYHFLDPRFEFKDLKKEQRQIIHIKCSDNGLFHWTIGNTLCVSNLELDRINHENFSQKRSVKSKMQDKIGEINKKLENSTLPRTKRKALEMEKESYENPKPSEEANKVVSEVLAKPSGKIVCPLCQEIGKIKYVANERGLISHKIWAHNTV</sequence>
<dbReference type="OrthoDB" id="424490at2759"/>
<dbReference type="Proteomes" id="UP000663879">
    <property type="component" value="Unassembled WGS sequence"/>
</dbReference>
<evidence type="ECO:0000313" key="3">
    <source>
        <dbReference type="Proteomes" id="UP000663879"/>
    </source>
</evidence>
<organism evidence="2 3">
    <name type="scientific">Brachionus calyciflorus</name>
    <dbReference type="NCBI Taxonomy" id="104777"/>
    <lineage>
        <taxon>Eukaryota</taxon>
        <taxon>Metazoa</taxon>
        <taxon>Spiralia</taxon>
        <taxon>Gnathifera</taxon>
        <taxon>Rotifera</taxon>
        <taxon>Eurotatoria</taxon>
        <taxon>Monogononta</taxon>
        <taxon>Pseudotrocha</taxon>
        <taxon>Ploima</taxon>
        <taxon>Brachionidae</taxon>
        <taxon>Brachionus</taxon>
    </lineage>
</organism>
<name>A0A813M9K2_9BILA</name>
<accession>A0A813M9K2</accession>
<dbReference type="PANTHER" id="PTHR47163">
    <property type="entry name" value="DDE_TNP_IS1595 DOMAIN-CONTAINING PROTEIN"/>
    <property type="match status" value="1"/>
</dbReference>
<gene>
    <name evidence="2" type="ORF">OXX778_LOCUS1768</name>
</gene>
<dbReference type="EMBL" id="CAJNOC010000122">
    <property type="protein sequence ID" value="CAF0717003.1"/>
    <property type="molecule type" value="Genomic_DNA"/>
</dbReference>
<dbReference type="InterPro" id="IPR053164">
    <property type="entry name" value="IS1016-like_transposase"/>
</dbReference>
<dbReference type="Pfam" id="PF12762">
    <property type="entry name" value="DDE_Tnp_IS1595"/>
    <property type="match status" value="1"/>
</dbReference>
<keyword evidence="3" id="KW-1185">Reference proteome</keyword>
<dbReference type="PANTHER" id="PTHR47163:SF3">
    <property type="entry name" value="PROTEIN CBG18017"/>
    <property type="match status" value="1"/>
</dbReference>
<proteinExistence type="predicted"/>
<comment type="caution">
    <text evidence="2">The sequence shown here is derived from an EMBL/GenBank/DDBJ whole genome shotgun (WGS) entry which is preliminary data.</text>
</comment>